<proteinExistence type="predicted"/>
<gene>
    <name evidence="2" type="ORF">CCMP2556_LOCUS35783</name>
</gene>
<name>A0ABP0P9I6_9DINO</name>
<accession>A0ABP0P9I6</accession>
<dbReference type="EMBL" id="CAXAMN010022796">
    <property type="protein sequence ID" value="CAK9072716.1"/>
    <property type="molecule type" value="Genomic_DNA"/>
</dbReference>
<evidence type="ECO:0000313" key="2">
    <source>
        <dbReference type="EMBL" id="CAK9072716.1"/>
    </source>
</evidence>
<keyword evidence="3" id="KW-1185">Reference proteome</keyword>
<reference evidence="2 3" key="1">
    <citation type="submission" date="2024-02" db="EMBL/GenBank/DDBJ databases">
        <authorList>
            <person name="Chen Y."/>
            <person name="Shah S."/>
            <person name="Dougan E. K."/>
            <person name="Thang M."/>
            <person name="Chan C."/>
        </authorList>
    </citation>
    <scope>NUCLEOTIDE SEQUENCE [LARGE SCALE GENOMIC DNA]</scope>
</reference>
<dbReference type="Proteomes" id="UP001642484">
    <property type="component" value="Unassembled WGS sequence"/>
</dbReference>
<evidence type="ECO:0000256" key="1">
    <source>
        <dbReference type="SAM" id="MobiDB-lite"/>
    </source>
</evidence>
<organism evidence="2 3">
    <name type="scientific">Durusdinium trenchii</name>
    <dbReference type="NCBI Taxonomy" id="1381693"/>
    <lineage>
        <taxon>Eukaryota</taxon>
        <taxon>Sar</taxon>
        <taxon>Alveolata</taxon>
        <taxon>Dinophyceae</taxon>
        <taxon>Suessiales</taxon>
        <taxon>Symbiodiniaceae</taxon>
        <taxon>Durusdinium</taxon>
    </lineage>
</organism>
<evidence type="ECO:0000313" key="3">
    <source>
        <dbReference type="Proteomes" id="UP001642484"/>
    </source>
</evidence>
<feature type="region of interest" description="Disordered" evidence="1">
    <location>
        <begin position="1"/>
        <end position="21"/>
    </location>
</feature>
<sequence>MEMQSESDEDARPGRGKILQRHKREIKALQEQKKRSKQATRRHLFTELQLRITSHTVYSATHDDIASFFQVL</sequence>
<comment type="caution">
    <text evidence="2">The sequence shown here is derived from an EMBL/GenBank/DDBJ whole genome shotgun (WGS) entry which is preliminary data.</text>
</comment>
<protein>
    <submittedName>
        <fullName evidence="2">Uncharacterized protein</fullName>
    </submittedName>
</protein>